<proteinExistence type="predicted"/>
<comment type="caution">
    <text evidence="4">The sequence shown here is derived from an EMBL/GenBank/DDBJ whole genome shotgun (WGS) entry which is preliminary data.</text>
</comment>
<feature type="region of interest" description="Disordered" evidence="2">
    <location>
        <begin position="624"/>
        <end position="703"/>
    </location>
</feature>
<evidence type="ECO:0000256" key="2">
    <source>
        <dbReference type="SAM" id="MobiDB-lite"/>
    </source>
</evidence>
<accession>A0ABQ8UD42</accession>
<evidence type="ECO:0000259" key="3">
    <source>
        <dbReference type="Pfam" id="PF00168"/>
    </source>
</evidence>
<reference evidence="4" key="1">
    <citation type="journal article" date="2022" name="bioRxiv">
        <title>Genomics of Preaxostyla Flagellates Illuminates Evolutionary Transitions and the Path Towards Mitochondrial Loss.</title>
        <authorList>
            <person name="Novak L.V.F."/>
            <person name="Treitli S.C."/>
            <person name="Pyrih J."/>
            <person name="Halakuc P."/>
            <person name="Pipaliya S.V."/>
            <person name="Vacek V."/>
            <person name="Brzon O."/>
            <person name="Soukal P."/>
            <person name="Eme L."/>
            <person name="Dacks J.B."/>
            <person name="Karnkowska A."/>
            <person name="Elias M."/>
            <person name="Hampl V."/>
        </authorList>
    </citation>
    <scope>NUCLEOTIDE SEQUENCE</scope>
    <source>
        <strain evidence="4">RCP-MX</strain>
    </source>
</reference>
<dbReference type="SUPFAM" id="SSF49562">
    <property type="entry name" value="C2 domain (Calcium/lipid-binding domain, CaLB)"/>
    <property type="match status" value="1"/>
</dbReference>
<sequence length="815" mass="91198">MREALRAEFEQQVQKAQEESQQRQVGLATLGVGVQIDLTQPHIMNLSEDPSLAGAIKYNLKPGPCSSIQLTSLPPPFSLGQVFIQGHAQTEPILLVHNMRLILGNNHVFKYIDPAEIERLKKEREEHPELPEPPALDPVSEYEEALKERHSTELAQIEREKKVAEERAAELVRQQKAMAEELEKQKALIAEQQRQAELREQEGLEMKRKLESERTQLAEAEYQKKIKEMEEKMQAEKERVQKELETKSRELEEKKQKMDRGMYRGRYVSRYVSRYMSCDMYRGMDRVVCIVSRYRVVRIAVWMYRCYVSCAMYRVVCIVIYITLLLHVQKQVEADMRHQHEQEERKTSRMALVEQEIVRASSQISQANMVSQALNGGWSFVLKLEPFIDPDTKEQDVRVVVEATALQTGISSRWNLSKFTSRLHQMMELYLEYQNDGSIQLPTDPAENPFYDAPQSELVGRALLYFQGLAERIVLDRPLMIINSRGQPAGELTAQIAPCNPDGSPPKDLSDDSVPVTSEDLEIEENWCKPGTRVDFLLKITGAHGLPLHLCQDLYCQYKFFTDQEIVKTTTVTKKTVNPTWDFTRQYTLTVTDDFLEYIQAKSLTIEEAKSLTIEVYATPSAARPLAPGEVRPGTTFGKRTEGATPPPSVGSISPAASPHPARESVTGTESGSPVMRPPGSIPARPSALRQSQGPLPADTHEAPADAPAELVEQNDIQTRPASFPPAPLESEPSGTASTCTEIAHALAQSASSETISAHGCDVHSRMNSPVAAPRHAARCPDRGERPGGVQFPGAPDDLQDDPATPPGSSYRPGC</sequence>
<evidence type="ECO:0000313" key="5">
    <source>
        <dbReference type="Proteomes" id="UP001141327"/>
    </source>
</evidence>
<feature type="region of interest" description="Disordered" evidence="2">
    <location>
        <begin position="772"/>
        <end position="815"/>
    </location>
</feature>
<keyword evidence="1" id="KW-0175">Coiled coil</keyword>
<evidence type="ECO:0000256" key="1">
    <source>
        <dbReference type="SAM" id="Coils"/>
    </source>
</evidence>
<dbReference type="Proteomes" id="UP001141327">
    <property type="component" value="Unassembled WGS sequence"/>
</dbReference>
<name>A0ABQ8UD42_9EUKA</name>
<feature type="coiled-coil region" evidence="1">
    <location>
        <begin position="147"/>
        <end position="261"/>
    </location>
</feature>
<feature type="domain" description="C2" evidence="3">
    <location>
        <begin position="539"/>
        <end position="616"/>
    </location>
</feature>
<dbReference type="PANTHER" id="PTHR47117">
    <property type="entry name" value="STAR-RELATED LIPID TRANSFER PROTEIN 9"/>
    <property type="match status" value="1"/>
</dbReference>
<dbReference type="InterPro" id="IPR000008">
    <property type="entry name" value="C2_dom"/>
</dbReference>
<evidence type="ECO:0000313" key="4">
    <source>
        <dbReference type="EMBL" id="KAJ4457184.1"/>
    </source>
</evidence>
<dbReference type="InterPro" id="IPR035892">
    <property type="entry name" value="C2_domain_sf"/>
</dbReference>
<dbReference type="EMBL" id="JAPMOS010000052">
    <property type="protein sequence ID" value="KAJ4457184.1"/>
    <property type="molecule type" value="Genomic_DNA"/>
</dbReference>
<gene>
    <name evidence="4" type="ORF">PAPYR_7348</name>
</gene>
<dbReference type="Pfam" id="PF00168">
    <property type="entry name" value="C2"/>
    <property type="match status" value="1"/>
</dbReference>
<protein>
    <recommendedName>
        <fullName evidence="3">C2 domain-containing protein</fullName>
    </recommendedName>
</protein>
<keyword evidence="5" id="KW-1185">Reference proteome</keyword>
<organism evidence="4 5">
    <name type="scientific">Paratrimastix pyriformis</name>
    <dbReference type="NCBI Taxonomy" id="342808"/>
    <lineage>
        <taxon>Eukaryota</taxon>
        <taxon>Metamonada</taxon>
        <taxon>Preaxostyla</taxon>
        <taxon>Paratrimastigidae</taxon>
        <taxon>Paratrimastix</taxon>
    </lineage>
</organism>
<dbReference type="Gene3D" id="2.60.40.150">
    <property type="entry name" value="C2 domain"/>
    <property type="match status" value="1"/>
</dbReference>